<organism evidence="1 2">
    <name type="scientific">Lactobacillus phage LfeInf</name>
    <dbReference type="NCBI Taxonomy" id="1567484"/>
    <lineage>
        <taxon>Viruses</taxon>
        <taxon>Duplodnaviria</taxon>
        <taxon>Heunggongvirae</taxon>
        <taxon>Uroviricota</taxon>
        <taxon>Caudoviricetes</taxon>
        <taxon>Herelleviridae</taxon>
        <taxon>Hopescreekvirus</taxon>
        <taxon>Hopescreekvirus LfeInf</taxon>
    </lineage>
</organism>
<gene>
    <name evidence="1" type="ORF">LfeInf_029</name>
</gene>
<name>A0A0A7NNM9_9CAUD</name>
<reference evidence="1 2" key="2">
    <citation type="journal article" date="2015" name="Biotechnol. Biofuels">
        <title>Bacteriophage application restores ethanol fermentation characteristics disrupted by Lactobacillus fermentum.</title>
        <authorList>
            <person name="Liu M."/>
            <person name="Bischoff K.M."/>
            <person name="Gill J.J."/>
            <person name="Mire-Criscione M.D."/>
            <person name="Berry J.D."/>
            <person name="Young R."/>
            <person name="Summer E.J."/>
        </authorList>
    </citation>
    <scope>NUCLEOTIDE SEQUENCE [LARGE SCALE GENOMIC DNA]</scope>
</reference>
<accession>A0A0A7NNM9</accession>
<dbReference type="GeneID" id="26793817"/>
<keyword evidence="2" id="KW-1185">Reference proteome</keyword>
<dbReference type="RefSeq" id="YP_009222267.1">
    <property type="nucleotide sequence ID" value="NC_029058.1"/>
</dbReference>
<proteinExistence type="predicted"/>
<dbReference type="KEGG" id="vg:26793817"/>
<sequence length="72" mass="8419">MEIDKHFLEQEKLDEETISQVIKGFQNAGEQYNGLQCAIAMEIILRTLCPEEEQRTLVKELVDNFYNVEVDK</sequence>
<protein>
    <submittedName>
        <fullName evidence="1">Uncharacterized protein</fullName>
    </submittedName>
</protein>
<dbReference type="Proteomes" id="UP000030922">
    <property type="component" value="Segment"/>
</dbReference>
<evidence type="ECO:0000313" key="1">
    <source>
        <dbReference type="EMBL" id="AIZ94655.1"/>
    </source>
</evidence>
<reference evidence="2" key="1">
    <citation type="submission" date="2014-10" db="EMBL/GenBank/DDBJ databases">
        <title>Characterization of Lactobacillus fermentum phage vB_S_LfeInf.</title>
        <authorList>
            <person name="Liu M."/>
            <person name="Gill J.J."/>
            <person name="Berry J."/>
            <person name="Young R.III."/>
            <person name="Summer E.J."/>
        </authorList>
    </citation>
    <scope>NUCLEOTIDE SEQUENCE [LARGE SCALE GENOMIC DNA]</scope>
</reference>
<dbReference type="EMBL" id="KP054477">
    <property type="protein sequence ID" value="AIZ94655.1"/>
    <property type="molecule type" value="Genomic_DNA"/>
</dbReference>
<evidence type="ECO:0000313" key="2">
    <source>
        <dbReference type="Proteomes" id="UP000030922"/>
    </source>
</evidence>